<comment type="caution">
    <text evidence="2">The sequence shown here is derived from an EMBL/GenBank/DDBJ whole genome shotgun (WGS) entry which is preliminary data.</text>
</comment>
<feature type="coiled-coil region" evidence="1">
    <location>
        <begin position="100"/>
        <end position="127"/>
    </location>
</feature>
<keyword evidence="1" id="KW-0175">Coiled coil</keyword>
<reference evidence="2 3" key="1">
    <citation type="journal article" date="2013" name="Curr. Biol.">
        <title>The Genome of the Foraminiferan Reticulomyxa filosa.</title>
        <authorList>
            <person name="Glockner G."/>
            <person name="Hulsmann N."/>
            <person name="Schleicher M."/>
            <person name="Noegel A.A."/>
            <person name="Eichinger L."/>
            <person name="Gallinger C."/>
            <person name="Pawlowski J."/>
            <person name="Sierra R."/>
            <person name="Euteneuer U."/>
            <person name="Pillet L."/>
            <person name="Moustafa A."/>
            <person name="Platzer M."/>
            <person name="Groth M."/>
            <person name="Szafranski K."/>
            <person name="Schliwa M."/>
        </authorList>
    </citation>
    <scope>NUCLEOTIDE SEQUENCE [LARGE SCALE GENOMIC DNA]</scope>
</reference>
<proteinExistence type="predicted"/>
<gene>
    <name evidence="2" type="ORF">RFI_40264</name>
</gene>
<name>X6L701_RETFI</name>
<organism evidence="2 3">
    <name type="scientific">Reticulomyxa filosa</name>
    <dbReference type="NCBI Taxonomy" id="46433"/>
    <lineage>
        <taxon>Eukaryota</taxon>
        <taxon>Sar</taxon>
        <taxon>Rhizaria</taxon>
        <taxon>Retaria</taxon>
        <taxon>Foraminifera</taxon>
        <taxon>Monothalamids</taxon>
        <taxon>Reticulomyxidae</taxon>
        <taxon>Reticulomyxa</taxon>
    </lineage>
</organism>
<keyword evidence="3" id="KW-1185">Reference proteome</keyword>
<evidence type="ECO:0000313" key="2">
    <source>
        <dbReference type="EMBL" id="ETN97267.1"/>
    </source>
</evidence>
<accession>X6L701</accession>
<protein>
    <submittedName>
        <fullName evidence="2">Uncharacterized protein</fullName>
    </submittedName>
</protein>
<sequence length="186" mass="23015">KIVHFHKLAIRHKHNSTIIFLFELDKNNKHDRYYAENTQVQILDWICKYFKKEQYYFGRSLWIEYDKCEFNILVAFTYERQKYCQFNLKENKQHLRLFNSEEVEKIAHDLMSNYNQYENAIQDAQIQDHIYIDFLNQNMSTVFTILRTYYIREDHIGNETRLAILVLKAWKYYLIRRKMIKSFIED</sequence>
<evidence type="ECO:0000313" key="3">
    <source>
        <dbReference type="Proteomes" id="UP000023152"/>
    </source>
</evidence>
<evidence type="ECO:0000256" key="1">
    <source>
        <dbReference type="SAM" id="Coils"/>
    </source>
</evidence>
<feature type="non-terminal residue" evidence="2">
    <location>
        <position position="1"/>
    </location>
</feature>
<feature type="non-terminal residue" evidence="2">
    <location>
        <position position="186"/>
    </location>
</feature>
<dbReference type="EMBL" id="ASPP01050246">
    <property type="protein sequence ID" value="ETN97267.1"/>
    <property type="molecule type" value="Genomic_DNA"/>
</dbReference>
<dbReference type="Proteomes" id="UP000023152">
    <property type="component" value="Unassembled WGS sequence"/>
</dbReference>
<dbReference type="AlphaFoldDB" id="X6L701"/>